<dbReference type="SUPFAM" id="SSF47384">
    <property type="entry name" value="Homodimeric domain of signal transducing histidine kinase"/>
    <property type="match status" value="1"/>
</dbReference>
<evidence type="ECO:0000256" key="12">
    <source>
        <dbReference type="ARBA" id="ARBA00022801"/>
    </source>
</evidence>
<keyword evidence="20" id="KW-0464">Manganese</keyword>
<evidence type="ECO:0000256" key="22">
    <source>
        <dbReference type="ARBA" id="ARBA00041776"/>
    </source>
</evidence>
<dbReference type="InterPro" id="IPR036890">
    <property type="entry name" value="HATPase_C_sf"/>
</dbReference>
<dbReference type="PROSITE" id="PS50109">
    <property type="entry name" value="HIS_KIN"/>
    <property type="match status" value="1"/>
</dbReference>
<dbReference type="InterPro" id="IPR050980">
    <property type="entry name" value="2C_sensor_his_kinase"/>
</dbReference>
<dbReference type="CDD" id="cd00075">
    <property type="entry name" value="HATPase"/>
    <property type="match status" value="1"/>
</dbReference>
<protein>
    <recommendedName>
        <fullName evidence="21">Signal transduction histidine-protein kinase/phosphatase MprB</fullName>
        <ecNumber evidence="5">2.7.13.3</ecNumber>
    </recommendedName>
    <alternativeName>
        <fullName evidence="22">Mycobacterial persistence regulator B</fullName>
    </alternativeName>
</protein>
<gene>
    <name evidence="26" type="ORF">J2S43_005136</name>
</gene>
<evidence type="ECO:0000256" key="10">
    <source>
        <dbReference type="ARBA" id="ARBA00022741"/>
    </source>
</evidence>
<keyword evidence="16 23" id="KW-1133">Transmembrane helix</keyword>
<sequence length="386" mass="41627">MNTLRGRPESGLPWIIRFGSLVLDRIYRAGSWLRARPPVRPLMDAVERLLGRLPRPLDPVRSIKAKLSLALGLAGGVGLLVLWYSLKWIPLNVAFIASAVALALLTLQIAAHGATVPLREMTDAARQMARGDYTRRVHTNSRDEVGELAAAFNVMAADLDAADRQRRELIANVSHELRTPITALRGMLENIVDGVSEPDPAAMGTALAQTERLGKLVAELLDLSRLDAGIVPMKRTEIALDDFLADVVAEAQVNHPSVPIRLDADGDLTLDGDPERLHQLFANLLDNAARHSPAGGSIRLNAALDGDDVLFAVADQGSGIPVAERERVFERFTRGERATGGGTGLGLAIARWVVQLHHGSIAVVDPRPGDTMTGAHVQVRLPARNS</sequence>
<organism evidence="26 27">
    <name type="scientific">Catenuloplanes nepalensis</name>
    <dbReference type="NCBI Taxonomy" id="587533"/>
    <lineage>
        <taxon>Bacteria</taxon>
        <taxon>Bacillati</taxon>
        <taxon>Actinomycetota</taxon>
        <taxon>Actinomycetes</taxon>
        <taxon>Micromonosporales</taxon>
        <taxon>Micromonosporaceae</taxon>
        <taxon>Catenuloplanes</taxon>
    </lineage>
</organism>
<name>A0ABT9MZ03_9ACTN</name>
<dbReference type="PANTHER" id="PTHR44936">
    <property type="entry name" value="SENSOR PROTEIN CREC"/>
    <property type="match status" value="1"/>
</dbReference>
<evidence type="ECO:0000256" key="11">
    <source>
        <dbReference type="ARBA" id="ARBA00022777"/>
    </source>
</evidence>
<dbReference type="InterPro" id="IPR005467">
    <property type="entry name" value="His_kinase_dom"/>
</dbReference>
<keyword evidence="6" id="KW-1003">Cell membrane</keyword>
<evidence type="ECO:0000313" key="27">
    <source>
        <dbReference type="Proteomes" id="UP001240984"/>
    </source>
</evidence>
<dbReference type="SMART" id="SM00304">
    <property type="entry name" value="HAMP"/>
    <property type="match status" value="1"/>
</dbReference>
<evidence type="ECO:0000259" key="25">
    <source>
        <dbReference type="PROSITE" id="PS50885"/>
    </source>
</evidence>
<comment type="subcellular location">
    <subcellularLocation>
        <location evidence="4">Cell membrane</location>
        <topology evidence="4">Multi-pass membrane protein</topology>
    </subcellularLocation>
</comment>
<dbReference type="SMART" id="SM00387">
    <property type="entry name" value="HATPase_c"/>
    <property type="match status" value="1"/>
</dbReference>
<keyword evidence="27" id="KW-1185">Reference proteome</keyword>
<feature type="domain" description="Histidine kinase" evidence="24">
    <location>
        <begin position="172"/>
        <end position="385"/>
    </location>
</feature>
<dbReference type="InterPro" id="IPR004358">
    <property type="entry name" value="Sig_transdc_His_kin-like_C"/>
</dbReference>
<evidence type="ECO:0000256" key="17">
    <source>
        <dbReference type="ARBA" id="ARBA00023012"/>
    </source>
</evidence>
<comment type="catalytic activity">
    <reaction evidence="1">
        <text>ATP + protein L-histidine = ADP + protein N-phospho-L-histidine.</text>
        <dbReference type="EC" id="2.7.13.3"/>
    </reaction>
</comment>
<dbReference type="Gene3D" id="6.10.340.10">
    <property type="match status" value="1"/>
</dbReference>
<evidence type="ECO:0000259" key="24">
    <source>
        <dbReference type="PROSITE" id="PS50109"/>
    </source>
</evidence>
<dbReference type="Pfam" id="PF02518">
    <property type="entry name" value="HATPase_c"/>
    <property type="match status" value="1"/>
</dbReference>
<evidence type="ECO:0000256" key="13">
    <source>
        <dbReference type="ARBA" id="ARBA00022840"/>
    </source>
</evidence>
<evidence type="ECO:0000256" key="8">
    <source>
        <dbReference type="ARBA" id="ARBA00022679"/>
    </source>
</evidence>
<dbReference type="SMART" id="SM00388">
    <property type="entry name" value="HisKA"/>
    <property type="match status" value="1"/>
</dbReference>
<keyword evidence="10" id="KW-0547">Nucleotide-binding</keyword>
<dbReference type="CDD" id="cd00082">
    <property type="entry name" value="HisKA"/>
    <property type="match status" value="1"/>
</dbReference>
<evidence type="ECO:0000256" key="20">
    <source>
        <dbReference type="ARBA" id="ARBA00023211"/>
    </source>
</evidence>
<dbReference type="InterPro" id="IPR003661">
    <property type="entry name" value="HisK_dim/P_dom"/>
</dbReference>
<evidence type="ECO:0000256" key="15">
    <source>
        <dbReference type="ARBA" id="ARBA00022912"/>
    </source>
</evidence>
<proteinExistence type="predicted"/>
<evidence type="ECO:0000256" key="14">
    <source>
        <dbReference type="ARBA" id="ARBA00022842"/>
    </source>
</evidence>
<dbReference type="Proteomes" id="UP001240984">
    <property type="component" value="Unassembled WGS sequence"/>
</dbReference>
<dbReference type="Gene3D" id="1.10.287.130">
    <property type="match status" value="1"/>
</dbReference>
<keyword evidence="12" id="KW-0378">Hydrolase</keyword>
<evidence type="ECO:0000256" key="3">
    <source>
        <dbReference type="ARBA" id="ARBA00001946"/>
    </source>
</evidence>
<keyword evidence="13" id="KW-0067">ATP-binding</keyword>
<keyword evidence="7" id="KW-0597">Phosphoprotein</keyword>
<dbReference type="SUPFAM" id="SSF55874">
    <property type="entry name" value="ATPase domain of HSP90 chaperone/DNA topoisomerase II/histidine kinase"/>
    <property type="match status" value="1"/>
</dbReference>
<dbReference type="SUPFAM" id="SSF158472">
    <property type="entry name" value="HAMP domain-like"/>
    <property type="match status" value="1"/>
</dbReference>
<evidence type="ECO:0000256" key="5">
    <source>
        <dbReference type="ARBA" id="ARBA00012438"/>
    </source>
</evidence>
<evidence type="ECO:0000256" key="6">
    <source>
        <dbReference type="ARBA" id="ARBA00022475"/>
    </source>
</evidence>
<dbReference type="InterPro" id="IPR036097">
    <property type="entry name" value="HisK_dim/P_sf"/>
</dbReference>
<evidence type="ECO:0000256" key="23">
    <source>
        <dbReference type="SAM" id="Phobius"/>
    </source>
</evidence>
<evidence type="ECO:0000256" key="21">
    <source>
        <dbReference type="ARBA" id="ARBA00040454"/>
    </source>
</evidence>
<reference evidence="26 27" key="1">
    <citation type="submission" date="2023-07" db="EMBL/GenBank/DDBJ databases">
        <title>Sequencing the genomes of 1000 actinobacteria strains.</title>
        <authorList>
            <person name="Klenk H.-P."/>
        </authorList>
    </citation>
    <scope>NUCLEOTIDE SEQUENCE [LARGE SCALE GENOMIC DNA]</scope>
    <source>
        <strain evidence="26 27">DSM 44710</strain>
    </source>
</reference>
<dbReference type="PRINTS" id="PR00344">
    <property type="entry name" value="BCTRLSENSOR"/>
</dbReference>
<keyword evidence="14" id="KW-0460">Magnesium</keyword>
<keyword evidence="23" id="KW-0472">Membrane</keyword>
<comment type="cofactor">
    <cofactor evidence="3">
        <name>Mg(2+)</name>
        <dbReference type="ChEBI" id="CHEBI:18420"/>
    </cofactor>
</comment>
<evidence type="ECO:0000256" key="16">
    <source>
        <dbReference type="ARBA" id="ARBA00022989"/>
    </source>
</evidence>
<keyword evidence="19" id="KW-0843">Virulence</keyword>
<dbReference type="CDD" id="cd06225">
    <property type="entry name" value="HAMP"/>
    <property type="match status" value="1"/>
</dbReference>
<keyword evidence="15" id="KW-0904">Protein phosphatase</keyword>
<evidence type="ECO:0000256" key="1">
    <source>
        <dbReference type="ARBA" id="ARBA00000085"/>
    </source>
</evidence>
<dbReference type="GO" id="GO:0016301">
    <property type="term" value="F:kinase activity"/>
    <property type="evidence" value="ECO:0007669"/>
    <property type="project" value="UniProtKB-KW"/>
</dbReference>
<comment type="cofactor">
    <cofactor evidence="2">
        <name>Mn(2+)</name>
        <dbReference type="ChEBI" id="CHEBI:29035"/>
    </cofactor>
</comment>
<dbReference type="Gene3D" id="3.30.565.10">
    <property type="entry name" value="Histidine kinase-like ATPase, C-terminal domain"/>
    <property type="match status" value="1"/>
</dbReference>
<evidence type="ECO:0000256" key="4">
    <source>
        <dbReference type="ARBA" id="ARBA00004651"/>
    </source>
</evidence>
<comment type="caution">
    <text evidence="26">The sequence shown here is derived from an EMBL/GenBank/DDBJ whole genome shotgun (WGS) entry which is preliminary data.</text>
</comment>
<evidence type="ECO:0000256" key="9">
    <source>
        <dbReference type="ARBA" id="ARBA00022692"/>
    </source>
</evidence>
<keyword evidence="8" id="KW-0808">Transferase</keyword>
<evidence type="ECO:0000256" key="18">
    <source>
        <dbReference type="ARBA" id="ARBA00023016"/>
    </source>
</evidence>
<accession>A0ABT9MZ03</accession>
<keyword evidence="17" id="KW-0902">Two-component regulatory system</keyword>
<feature type="transmembrane region" description="Helical" evidence="23">
    <location>
        <begin position="92"/>
        <end position="111"/>
    </location>
</feature>
<keyword evidence="9 23" id="KW-0812">Transmembrane</keyword>
<keyword evidence="18" id="KW-0346">Stress response</keyword>
<feature type="transmembrane region" description="Helical" evidence="23">
    <location>
        <begin position="67"/>
        <end position="86"/>
    </location>
</feature>
<evidence type="ECO:0000256" key="2">
    <source>
        <dbReference type="ARBA" id="ARBA00001936"/>
    </source>
</evidence>
<evidence type="ECO:0000313" key="26">
    <source>
        <dbReference type="EMBL" id="MDP9796624.1"/>
    </source>
</evidence>
<dbReference type="Pfam" id="PF00512">
    <property type="entry name" value="HisKA"/>
    <property type="match status" value="1"/>
</dbReference>
<dbReference type="InterPro" id="IPR003660">
    <property type="entry name" value="HAMP_dom"/>
</dbReference>
<dbReference type="PROSITE" id="PS50885">
    <property type="entry name" value="HAMP"/>
    <property type="match status" value="1"/>
</dbReference>
<dbReference type="EC" id="2.7.13.3" evidence="5"/>
<dbReference type="PANTHER" id="PTHR44936:SF9">
    <property type="entry name" value="SENSOR PROTEIN CREC"/>
    <property type="match status" value="1"/>
</dbReference>
<evidence type="ECO:0000256" key="7">
    <source>
        <dbReference type="ARBA" id="ARBA00022553"/>
    </source>
</evidence>
<dbReference type="EMBL" id="JAUSRA010000001">
    <property type="protein sequence ID" value="MDP9796624.1"/>
    <property type="molecule type" value="Genomic_DNA"/>
</dbReference>
<feature type="domain" description="HAMP" evidence="25">
    <location>
        <begin position="112"/>
        <end position="164"/>
    </location>
</feature>
<dbReference type="InterPro" id="IPR003594">
    <property type="entry name" value="HATPase_dom"/>
</dbReference>
<evidence type="ECO:0000256" key="19">
    <source>
        <dbReference type="ARBA" id="ARBA00023026"/>
    </source>
</evidence>
<dbReference type="Pfam" id="PF00672">
    <property type="entry name" value="HAMP"/>
    <property type="match status" value="1"/>
</dbReference>
<keyword evidence="11 26" id="KW-0418">Kinase</keyword>